<comment type="caution">
    <text evidence="10">The sequence shown here is derived from an EMBL/GenBank/DDBJ whole genome shotgun (WGS) entry which is preliminary data.</text>
</comment>
<dbReference type="EMBL" id="BAAARK010000006">
    <property type="protein sequence ID" value="GAA2658363.1"/>
    <property type="molecule type" value="Genomic_DNA"/>
</dbReference>
<keyword evidence="11" id="KW-1185">Reference proteome</keyword>
<dbReference type="InterPro" id="IPR048640">
    <property type="entry name" value="MgtC-like_C"/>
</dbReference>
<evidence type="ECO:0000256" key="7">
    <source>
        <dbReference type="SAM" id="Phobius"/>
    </source>
</evidence>
<feature type="transmembrane region" description="Helical" evidence="7">
    <location>
        <begin position="42"/>
        <end position="61"/>
    </location>
</feature>
<feature type="domain" description="MgtC/SapB/SrpB/YhiD N-terminal" evidence="8">
    <location>
        <begin position="21"/>
        <end position="150"/>
    </location>
</feature>
<dbReference type="Gene3D" id="3.30.70.260">
    <property type="match status" value="1"/>
</dbReference>
<evidence type="ECO:0000256" key="1">
    <source>
        <dbReference type="ARBA" id="ARBA00004651"/>
    </source>
</evidence>
<dbReference type="PANTHER" id="PTHR33778:SF3">
    <property type="entry name" value="PROTEIN MGTC"/>
    <property type="match status" value="1"/>
</dbReference>
<evidence type="ECO:0000313" key="10">
    <source>
        <dbReference type="EMBL" id="GAA2658363.1"/>
    </source>
</evidence>
<evidence type="ECO:0000256" key="4">
    <source>
        <dbReference type="ARBA" id="ARBA00022692"/>
    </source>
</evidence>
<feature type="transmembrane region" description="Helical" evidence="7">
    <location>
        <begin position="12"/>
        <end position="33"/>
    </location>
</feature>
<comment type="subcellular location">
    <subcellularLocation>
        <location evidence="1">Cell membrane</location>
        <topology evidence="1">Multi-pass membrane protein</topology>
    </subcellularLocation>
</comment>
<feature type="domain" description="MgtC-like C-terminal" evidence="9">
    <location>
        <begin position="169"/>
        <end position="246"/>
    </location>
</feature>
<organism evidence="10 11">
    <name type="scientific">Streptomyces lunalinharesii</name>
    <dbReference type="NCBI Taxonomy" id="333384"/>
    <lineage>
        <taxon>Bacteria</taxon>
        <taxon>Bacillati</taxon>
        <taxon>Actinomycetota</taxon>
        <taxon>Actinomycetes</taxon>
        <taxon>Kitasatosporales</taxon>
        <taxon>Streptomycetaceae</taxon>
        <taxon>Streptomyces</taxon>
    </lineage>
</organism>
<gene>
    <name evidence="10" type="ORF">GCM10009864_26310</name>
</gene>
<protein>
    <submittedName>
        <fullName evidence="10">MgtC/SapB family protein</fullName>
    </submittedName>
</protein>
<reference evidence="10 11" key="1">
    <citation type="journal article" date="2019" name="Int. J. Syst. Evol. Microbiol.">
        <title>The Global Catalogue of Microorganisms (GCM) 10K type strain sequencing project: providing services to taxonomists for standard genome sequencing and annotation.</title>
        <authorList>
            <consortium name="The Broad Institute Genomics Platform"/>
            <consortium name="The Broad Institute Genome Sequencing Center for Infectious Disease"/>
            <person name="Wu L."/>
            <person name="Ma J."/>
        </authorList>
    </citation>
    <scope>NUCLEOTIDE SEQUENCE [LARGE SCALE GENOMIC DNA]</scope>
    <source>
        <strain evidence="10 11">JCM 16374</strain>
    </source>
</reference>
<evidence type="ECO:0000256" key="5">
    <source>
        <dbReference type="ARBA" id="ARBA00022989"/>
    </source>
</evidence>
<keyword evidence="6 7" id="KW-0472">Membrane</keyword>
<dbReference type="InterPro" id="IPR003416">
    <property type="entry name" value="MgtC/SapB/SrpB/YhiD_fam"/>
</dbReference>
<dbReference type="Pfam" id="PF02308">
    <property type="entry name" value="MgtC"/>
    <property type="match status" value="1"/>
</dbReference>
<dbReference type="InterPro" id="IPR049177">
    <property type="entry name" value="MgtC_SapB_SrpB_YhiD_N"/>
</dbReference>
<evidence type="ECO:0000313" key="11">
    <source>
        <dbReference type="Proteomes" id="UP001500994"/>
    </source>
</evidence>
<keyword evidence="5 7" id="KW-1133">Transmembrane helix</keyword>
<proteinExistence type="inferred from homology"/>
<evidence type="ECO:0000259" key="9">
    <source>
        <dbReference type="Pfam" id="PF21770"/>
    </source>
</evidence>
<dbReference type="Proteomes" id="UP001500994">
    <property type="component" value="Unassembled WGS sequence"/>
</dbReference>
<dbReference type="PANTHER" id="PTHR33778">
    <property type="entry name" value="PROTEIN MGTC"/>
    <property type="match status" value="1"/>
</dbReference>
<keyword evidence="3" id="KW-1003">Cell membrane</keyword>
<evidence type="ECO:0000256" key="6">
    <source>
        <dbReference type="ARBA" id="ARBA00023136"/>
    </source>
</evidence>
<comment type="similarity">
    <text evidence="2">Belongs to the MgtC/SapB family.</text>
</comment>
<evidence type="ECO:0000259" key="8">
    <source>
        <dbReference type="Pfam" id="PF02308"/>
    </source>
</evidence>
<sequence>MTPDSWEGAPAMSNWIFAANLGVALLLGAAIGLERQWRARGAGLRTTALVAAGAALFVMLSKYGFADLADIPHQTYDGSRVAAQIVSGIGFLGAGVIMRSGERVHGLNTAATMWCAAAVGALCGAQMQPVAAIGTAGIVFVHTVLRPLARWVDRTSSGGEEADAVPCRYAIRLRCTTDALPQVRTRLVRELHGESFSLVAVRGGPVDASTDRAVNAVVSAPDRWEPRVEQVVGRLAREAGVREAAWRAAGPDEPRRARSRVRSALTAWRSRGAARSGWFRRGVGAPSGREEER</sequence>
<evidence type="ECO:0000256" key="3">
    <source>
        <dbReference type="ARBA" id="ARBA00022475"/>
    </source>
</evidence>
<accession>A0ABN3RUS2</accession>
<dbReference type="Pfam" id="PF21770">
    <property type="entry name" value="MgtC_SapB_C"/>
    <property type="match status" value="1"/>
</dbReference>
<name>A0ABN3RUS2_9ACTN</name>
<feature type="transmembrane region" description="Helical" evidence="7">
    <location>
        <begin position="81"/>
        <end position="98"/>
    </location>
</feature>
<dbReference type="PRINTS" id="PR01837">
    <property type="entry name" value="MGTCSAPBPROT"/>
</dbReference>
<evidence type="ECO:0000256" key="2">
    <source>
        <dbReference type="ARBA" id="ARBA00009298"/>
    </source>
</evidence>
<keyword evidence="4 7" id="KW-0812">Transmembrane</keyword>